<evidence type="ECO:0000256" key="2">
    <source>
        <dbReference type="ARBA" id="ARBA00007248"/>
    </source>
</evidence>
<evidence type="ECO:0008006" key="10">
    <source>
        <dbReference type="Google" id="ProtNLM"/>
    </source>
</evidence>
<dbReference type="RefSeq" id="WP_122329999.1">
    <property type="nucleotide sequence ID" value="NZ_JAQDYY010000001.1"/>
</dbReference>
<evidence type="ECO:0000256" key="7">
    <source>
        <dbReference type="ARBA" id="ARBA00023288"/>
    </source>
</evidence>
<keyword evidence="3" id="KW-0732">Signal</keyword>
<evidence type="ECO:0000313" key="9">
    <source>
        <dbReference type="Proteomes" id="UP000266644"/>
    </source>
</evidence>
<dbReference type="Pfam" id="PF08842">
    <property type="entry name" value="Mfa2"/>
    <property type="match status" value="1"/>
</dbReference>
<dbReference type="Gene3D" id="2.60.40.2100">
    <property type="match status" value="1"/>
</dbReference>
<organism evidence="8 9">
    <name type="scientific">Bacteroides fragilis</name>
    <dbReference type="NCBI Taxonomy" id="817"/>
    <lineage>
        <taxon>Bacteria</taxon>
        <taxon>Pseudomonadati</taxon>
        <taxon>Bacteroidota</taxon>
        <taxon>Bacteroidia</taxon>
        <taxon>Bacteroidales</taxon>
        <taxon>Bacteroidaceae</taxon>
        <taxon>Bacteroides</taxon>
    </lineage>
</organism>
<evidence type="ECO:0000256" key="6">
    <source>
        <dbReference type="ARBA" id="ARBA00023237"/>
    </source>
</evidence>
<evidence type="ECO:0000256" key="1">
    <source>
        <dbReference type="ARBA" id="ARBA00004442"/>
    </source>
</evidence>
<evidence type="ECO:0000256" key="5">
    <source>
        <dbReference type="ARBA" id="ARBA00023139"/>
    </source>
</evidence>
<accession>A0A396C1B8</accession>
<comment type="caution">
    <text evidence="8">The sequence shown here is derived from an EMBL/GenBank/DDBJ whole genome shotgun (WGS) entry which is preliminary data.</text>
</comment>
<keyword evidence="6" id="KW-0998">Cell outer membrane</keyword>
<keyword evidence="7" id="KW-0449">Lipoprotein</keyword>
<comment type="similarity">
    <text evidence="2">Belongs to the bacteroidetes fimbrillin superfamily. FimB/Mfa2 family.</text>
</comment>
<gene>
    <name evidence="8" type="ORF">DW228_06010</name>
</gene>
<keyword evidence="5" id="KW-0564">Palmitate</keyword>
<dbReference type="AlphaFoldDB" id="A0A396C1B8"/>
<evidence type="ECO:0000256" key="4">
    <source>
        <dbReference type="ARBA" id="ARBA00023136"/>
    </source>
</evidence>
<proteinExistence type="inferred from homology"/>
<comment type="subcellular location">
    <subcellularLocation>
        <location evidence="1">Cell outer membrane</location>
    </subcellularLocation>
</comment>
<name>A0A396C1B8_BACFG</name>
<protein>
    <recommendedName>
        <fullName evidence="10">FimB/Mfa2 family fimbrial subunit</fullName>
    </recommendedName>
</protein>
<reference evidence="8 9" key="1">
    <citation type="submission" date="2018-08" db="EMBL/GenBank/DDBJ databases">
        <title>A genome reference for cultivated species of the human gut microbiota.</title>
        <authorList>
            <person name="Zou Y."/>
            <person name="Xue W."/>
            <person name="Luo G."/>
        </authorList>
    </citation>
    <scope>NUCLEOTIDE SEQUENCE [LARGE SCALE GENOMIC DNA]</scope>
    <source>
        <strain evidence="8 9">AM18-6</strain>
    </source>
</reference>
<dbReference type="InterPro" id="IPR014941">
    <property type="entry name" value="FimB/Mfa2/Mfa3"/>
</dbReference>
<sequence>MNQLLKIISSLLLSALLLLMGSCIKENMEDCPQIHFSFSYMANGESNVIGDYIDGGILYVFSYSDGQYVNRFPVSKMQLTSKERFSISLPAGKYRVVCWGNAFTNTLLSGGKPFDKSLAEHPAYENELSVLPTNDRLYYASSELTVQPNNSSLCEVAFVSAHINLEVYVKGLSDTPVIEFKHLTPTYDFAMNAVYPYSVSYRPEVNIDTKNKQYFSHFQTLRFATYNPVTMEIRNSSGVSIYQLALADFMAKNTLYGKLDTRSITTEGINEITIAIQVEFKGLDVNVSVPGWETGEVIPSE</sequence>
<dbReference type="PROSITE" id="PS51257">
    <property type="entry name" value="PROKAR_LIPOPROTEIN"/>
    <property type="match status" value="1"/>
</dbReference>
<evidence type="ECO:0000313" key="8">
    <source>
        <dbReference type="EMBL" id="RHH14351.1"/>
    </source>
</evidence>
<evidence type="ECO:0000256" key="3">
    <source>
        <dbReference type="ARBA" id="ARBA00022729"/>
    </source>
</evidence>
<dbReference type="EMBL" id="QRJE01000008">
    <property type="protein sequence ID" value="RHH14351.1"/>
    <property type="molecule type" value="Genomic_DNA"/>
</dbReference>
<keyword evidence="4" id="KW-0472">Membrane</keyword>
<dbReference type="Proteomes" id="UP000266644">
    <property type="component" value="Unassembled WGS sequence"/>
</dbReference>
<dbReference type="GO" id="GO:0009279">
    <property type="term" value="C:cell outer membrane"/>
    <property type="evidence" value="ECO:0007669"/>
    <property type="project" value="UniProtKB-SubCell"/>
</dbReference>